<dbReference type="EMBL" id="GG673069">
    <property type="protein sequence ID" value="EER16145.1"/>
    <property type="molecule type" value="Genomic_DNA"/>
</dbReference>
<protein>
    <submittedName>
        <fullName evidence="2">Uncharacterized protein</fullName>
    </submittedName>
</protein>
<dbReference type="RefSeq" id="XP_002784349.1">
    <property type="nucleotide sequence ID" value="XM_002784303.1"/>
</dbReference>
<feature type="region of interest" description="Disordered" evidence="1">
    <location>
        <begin position="1093"/>
        <end position="1128"/>
    </location>
</feature>
<dbReference type="AlphaFoldDB" id="C5KHT3"/>
<dbReference type="InParanoid" id="C5KHT3"/>
<dbReference type="InterPro" id="IPR027417">
    <property type="entry name" value="P-loop_NTPase"/>
</dbReference>
<feature type="compositionally biased region" description="Low complexity" evidence="1">
    <location>
        <begin position="1"/>
        <end position="11"/>
    </location>
</feature>
<dbReference type="Gene3D" id="3.40.50.300">
    <property type="entry name" value="P-loop containing nucleotide triphosphate hydrolases"/>
    <property type="match status" value="1"/>
</dbReference>
<feature type="compositionally biased region" description="Basic and acidic residues" evidence="1">
    <location>
        <begin position="14"/>
        <end position="28"/>
    </location>
</feature>
<keyword evidence="3" id="KW-1185">Reference proteome</keyword>
<dbReference type="Proteomes" id="UP000007800">
    <property type="component" value="Unassembled WGS sequence"/>
</dbReference>
<evidence type="ECO:0000256" key="1">
    <source>
        <dbReference type="SAM" id="MobiDB-lite"/>
    </source>
</evidence>
<dbReference type="PANTHER" id="PTHR14919:SF0">
    <property type="entry name" value="SPERM FLAGELLAR PROTEIN 2"/>
    <property type="match status" value="1"/>
</dbReference>
<dbReference type="PANTHER" id="PTHR14919">
    <property type="entry name" value="KPL2-RELATED"/>
    <property type="match status" value="1"/>
</dbReference>
<gene>
    <name evidence="2" type="ORF">Pmar_PMAR003608</name>
</gene>
<reference evidence="2 3" key="1">
    <citation type="submission" date="2008-07" db="EMBL/GenBank/DDBJ databases">
        <authorList>
            <person name="El-Sayed N."/>
            <person name="Caler E."/>
            <person name="Inman J."/>
            <person name="Amedeo P."/>
            <person name="Hass B."/>
            <person name="Wortman J."/>
        </authorList>
    </citation>
    <scope>NUCLEOTIDE SEQUENCE [LARGE SCALE GENOMIC DNA]</scope>
    <source>
        <strain evidence="3">ATCC 50983 / TXsc</strain>
    </source>
</reference>
<feature type="region of interest" description="Disordered" evidence="1">
    <location>
        <begin position="1"/>
        <end position="28"/>
    </location>
</feature>
<proteinExistence type="predicted"/>
<accession>C5KHT3</accession>
<evidence type="ECO:0000313" key="3">
    <source>
        <dbReference type="Proteomes" id="UP000007800"/>
    </source>
</evidence>
<organism evidence="3">
    <name type="scientific">Perkinsus marinus (strain ATCC 50983 / TXsc)</name>
    <dbReference type="NCBI Taxonomy" id="423536"/>
    <lineage>
        <taxon>Eukaryota</taxon>
        <taxon>Sar</taxon>
        <taxon>Alveolata</taxon>
        <taxon>Perkinsozoa</taxon>
        <taxon>Perkinsea</taxon>
        <taxon>Perkinsida</taxon>
        <taxon>Perkinsidae</taxon>
        <taxon>Perkinsus</taxon>
    </lineage>
</organism>
<sequence length="1228" mass="139308">MSQSAASAAARLARKLDKFQQHRRDMERRARELSMLEEHEAEHRRLMNHDETLAYERRKKKLASEWEDAHQQRWEESLRSRYQREEEDAKFRKVGSRAAAAREAVRRMRKAAARDLSATIRDFEDRLGSAMDVPEDESSLEGGSLMEAMRRSKAVGNAARERSDEWRRQVMVTIEEADRSRMTENWTRRMEECAVRENCRAEDELKRTVFDKMRAYEHYLQKSASLRLARIRKYEEERKEMLEGREMALVGEALRSFKLRMDDHRRQYRMLKRQARACGSSRVCDMVEAILEQMLCLAVSAVHHRGVIDAGDSFMEEDTWRGWTRVFVEGLFLENRRANTHVLALDSIVSPPEVNVIEEGVREESMQQLGGMPIAVSERMKVHGQTTTEGEDQLDRMDVDDYIKGRGKAWLLSPEQASASRYVLKTALTEVFGGGDEDPVAVALWRDIEDEEQQEEGKPRSDLVNNRLAALVEFVCRTLHPEKLTKENVALLPMCGIRVLLGGKYLSGRRTLARGLKQRYPNMSIIDVDELVAECIDRERRIDGLEYCRQKTMDATVNGSCISDDVYVDMIVAKLNDVFAEEMAEVIDVPNEELSRRALGRLVDQDTGVVFHIQANPPPIVAEAVRRAPPEVAALVRDLGGESGTNMLRDQVLPLDASLAPPAAASHESMRMSPKRQGYRMSFGRTHLYDDPIYPTSTLPHLYHALDEREEALERASAAMGRPTLRIPSGTRDEVLDRLCEAVEKVRLDREGTEVSKEEEEAPQVAEVGRQLAPAEIGKLVRHQAPSVFSLVEALKKVDVCTILYLAQEWESAVVGPKGSDEQYRQAFRWIRQCKDCLRRGLADIRSLVIQRLEMVDGRQSVVNSFIADFNAFTEEYSDMCRENEETKDELHARVRGRARYDGGARQLIFCVDKVDDVCERLVVEFVHKKVEAATELRKQIMATRWAEAVLTTMAAAVQALFRAEYARYYYACLLLCDAYSLVLPSEHGGPVLHELSDGEQLQGIDVLGVDDETIATNQEKVRAFLDEAACGEGADGGRTEVLETPEVIWTACEVRKYTVSEGDDGEARGGEWTFPFIDKLEEAVRRASEAAPAQLSAWKDPSKLADPVPDPKAAKGGKKGGAARQEPIEVAPPPEAYIDYQRAVLEEKVILSTRLTVLKRWATELMMEANDSVENTLAEAERWISLRGEVEMGTIKEFGNKVKSHIEVAGMTEFPEYRVITLYSRPW</sequence>
<dbReference type="GeneID" id="9061207"/>
<dbReference type="OrthoDB" id="439792at2759"/>
<evidence type="ECO:0000313" key="2">
    <source>
        <dbReference type="EMBL" id="EER16145.1"/>
    </source>
</evidence>
<name>C5KHT3_PERM5</name>
<dbReference type="InterPro" id="IPR052634">
    <property type="entry name" value="Sperm_flagellar-bone_growth"/>
</dbReference>
<dbReference type="OMA" id="LMMEAND"/>